<protein>
    <submittedName>
        <fullName evidence="1">Uncharacterized protein</fullName>
    </submittedName>
</protein>
<sequence>MQAREDLRPQHKPPNGLPSPRLPLSEEQERPPWARGEPSCIKIRSLSSRDKLMPGALAPFPRPPNTASRPPGVLRTLDAATAPHLFRRRVRSPGQSQPCSRAPGALPGALLLTLVLTFTKPTLPHPTTTTTTPTTPTTTPHSAPPRREAHLAAPSPPLGRLPGEPLAVPRIKRSQPSIASPPARCPSRCPLHGRAAGPVTRCDRVFVTPADMDWNTHHVAPRGLQGLPLIQATVPGETSRKACGSASPAASSREALLHRDDGASPVDSFL</sequence>
<reference evidence="1" key="2">
    <citation type="submission" date="2025-03" db="EMBL/GenBank/DDBJ databases">
        <authorList>
            <consortium name="ELIXIR-Norway"/>
            <consortium name="Elixir Norway"/>
        </authorList>
    </citation>
    <scope>NUCLEOTIDE SEQUENCE</scope>
</reference>
<accession>A0AC59YST0</accession>
<dbReference type="EMBL" id="OX596086">
    <property type="protein sequence ID" value="CAM9943278.1"/>
    <property type="molecule type" value="Genomic_DNA"/>
</dbReference>
<dbReference type="Proteomes" id="UP001162501">
    <property type="component" value="Chromosome 2"/>
</dbReference>
<evidence type="ECO:0000313" key="2">
    <source>
        <dbReference type="Proteomes" id="UP001162501"/>
    </source>
</evidence>
<proteinExistence type="predicted"/>
<evidence type="ECO:0000313" key="1">
    <source>
        <dbReference type="EMBL" id="CAM9943278.1"/>
    </source>
</evidence>
<organism evidence="1 2">
    <name type="scientific">Rangifer tarandus platyrhynchus</name>
    <name type="common">Svalbard reindeer</name>
    <dbReference type="NCBI Taxonomy" id="3082113"/>
    <lineage>
        <taxon>Eukaryota</taxon>
        <taxon>Metazoa</taxon>
        <taxon>Chordata</taxon>
        <taxon>Craniata</taxon>
        <taxon>Vertebrata</taxon>
        <taxon>Euteleostomi</taxon>
        <taxon>Mammalia</taxon>
        <taxon>Eutheria</taxon>
        <taxon>Laurasiatheria</taxon>
        <taxon>Artiodactyla</taxon>
        <taxon>Ruminantia</taxon>
        <taxon>Pecora</taxon>
        <taxon>Cervidae</taxon>
        <taxon>Odocoileinae</taxon>
        <taxon>Rangifer</taxon>
    </lineage>
</organism>
<reference evidence="1" key="1">
    <citation type="submission" date="2023-05" db="EMBL/GenBank/DDBJ databases">
        <authorList>
            <consortium name="ELIXIR-Norway"/>
        </authorList>
    </citation>
    <scope>NUCLEOTIDE SEQUENCE</scope>
</reference>
<gene>
    <name evidence="1" type="ORF">MRATA1EN22A_LOCUS9717</name>
</gene>
<name>A0AC59YST0_RANTA</name>